<comment type="caution">
    <text evidence="1">Lacks conserved residue(s) required for the propagation of feature annotation.</text>
</comment>
<dbReference type="PROSITE" id="PS51084">
    <property type="entry name" value="HIT_2"/>
    <property type="match status" value="1"/>
</dbReference>
<name>A0A2M9FZC8_9PROT</name>
<reference evidence="3 4" key="1">
    <citation type="submission" date="2017-11" db="EMBL/GenBank/DDBJ databases">
        <title>Draft genome sequence of Rhizobiales bacterium SY3-13.</title>
        <authorList>
            <person name="Sun C."/>
        </authorList>
    </citation>
    <scope>NUCLEOTIDE SEQUENCE [LARGE SCALE GENOMIC DNA]</scope>
    <source>
        <strain evidence="3 4">SY3-13</strain>
    </source>
</reference>
<evidence type="ECO:0000259" key="2">
    <source>
        <dbReference type="PROSITE" id="PS51084"/>
    </source>
</evidence>
<accession>A0A2M9FZC8</accession>
<organism evidence="3 4">
    <name type="scientific">Minwuia thermotolerans</name>
    <dbReference type="NCBI Taxonomy" id="2056226"/>
    <lineage>
        <taxon>Bacteria</taxon>
        <taxon>Pseudomonadati</taxon>
        <taxon>Pseudomonadota</taxon>
        <taxon>Alphaproteobacteria</taxon>
        <taxon>Minwuiales</taxon>
        <taxon>Minwuiaceae</taxon>
        <taxon>Minwuia</taxon>
    </lineage>
</organism>
<dbReference type="InterPro" id="IPR026026">
    <property type="entry name" value="HIT_Hint"/>
</dbReference>
<dbReference type="RefSeq" id="WP_109792255.1">
    <property type="nucleotide sequence ID" value="NZ_PHIG01000039.1"/>
</dbReference>
<protein>
    <submittedName>
        <fullName evidence="3">HIT family protein</fullName>
    </submittedName>
</protein>
<proteinExistence type="predicted"/>
<dbReference type="AlphaFoldDB" id="A0A2M9FZC8"/>
<dbReference type="OrthoDB" id="9799145at2"/>
<dbReference type="InterPro" id="IPR036265">
    <property type="entry name" value="HIT-like_sf"/>
</dbReference>
<dbReference type="SUPFAM" id="SSF54197">
    <property type="entry name" value="HIT-like"/>
    <property type="match status" value="1"/>
</dbReference>
<dbReference type="Pfam" id="PF01230">
    <property type="entry name" value="HIT"/>
    <property type="match status" value="1"/>
</dbReference>
<dbReference type="EMBL" id="PHIG01000039">
    <property type="protein sequence ID" value="PJK28784.1"/>
    <property type="molecule type" value="Genomic_DNA"/>
</dbReference>
<feature type="domain" description="HIT" evidence="2">
    <location>
        <begin position="37"/>
        <end position="106"/>
    </location>
</feature>
<comment type="caution">
    <text evidence="3">The sequence shown here is derived from an EMBL/GenBank/DDBJ whole genome shotgun (WGS) entry which is preliminary data.</text>
</comment>
<evidence type="ECO:0000313" key="4">
    <source>
        <dbReference type="Proteomes" id="UP000229498"/>
    </source>
</evidence>
<sequence length="141" mass="15638">MAAGFRIDPRLADMSLAVGDWPLCHVRLVDDGRWPWLLLIPRREGAVELFDLSQADRAALIEEAAEAARAVRELIGADKTNVATLGNQVPQMHVHVIGRLKGDAAWPGPIWGAGEPEPMEPEAAHELVERLRDMVDIRFTF</sequence>
<dbReference type="InterPro" id="IPR011146">
    <property type="entry name" value="HIT-like"/>
</dbReference>
<dbReference type="GO" id="GO:0003824">
    <property type="term" value="F:catalytic activity"/>
    <property type="evidence" value="ECO:0007669"/>
    <property type="project" value="InterPro"/>
</dbReference>
<evidence type="ECO:0000313" key="3">
    <source>
        <dbReference type="EMBL" id="PJK28784.1"/>
    </source>
</evidence>
<dbReference type="PIRSF" id="PIRSF000714">
    <property type="entry name" value="HIT"/>
    <property type="match status" value="1"/>
</dbReference>
<gene>
    <name evidence="3" type="ORF">CVT23_15750</name>
</gene>
<evidence type="ECO:0000256" key="1">
    <source>
        <dbReference type="PROSITE-ProRule" id="PRU00464"/>
    </source>
</evidence>
<dbReference type="Proteomes" id="UP000229498">
    <property type="component" value="Unassembled WGS sequence"/>
</dbReference>
<keyword evidence="4" id="KW-1185">Reference proteome</keyword>
<dbReference type="Gene3D" id="3.30.428.10">
    <property type="entry name" value="HIT-like"/>
    <property type="match status" value="1"/>
</dbReference>